<keyword evidence="5 12" id="KW-0808">Transferase</keyword>
<dbReference type="SUPFAM" id="SSF55205">
    <property type="entry name" value="EPT/RTPC-like"/>
    <property type="match status" value="1"/>
</dbReference>
<gene>
    <name evidence="12 14" type="primary">murA</name>
    <name evidence="14" type="ORF">H0486_07465</name>
</gene>
<comment type="similarity">
    <text evidence="10 12">Belongs to the EPSP synthase family. MurA subfamily.</text>
</comment>
<sequence length="426" mass="46395">MSSIKVIGGKELKGELRIQGSKNAALPVIAATILNKGITILKNCPKILDVFHMIKILEELGCQTAWDEDTLMIDSSKASITHVSEDSVQKMRSSILYLGAILGRFHEVTIAYPGGCSIGKRPIDYHLNAIKKMNVTQEFLGEEDRIIHCYTDRIVGNDIFLEFPSVGATQNVILTAVLSEGVTRIFNAAREPEITELCNYLIEAGARICGKGTAFIEVEGVKQLHDVSFTLSPDRIVAGTYMAAIAANKGEGILTNVPVRYIDATMRMLRKTGCTIESTEDTVKISSKHRPKSIDLLKTQPYPGFPTDMQSQLMSVLCFADGTSTIVEEIFESRYQNVNELQKMGAIIALDKKDNSAIITGVERLHGAVVNAHDLRGGAALVIAGLAAEGTTIIRDATCIERGYEDICRDFTALGATISYCSENAT</sequence>
<dbReference type="InterPro" id="IPR001986">
    <property type="entry name" value="Enolpyruvate_Tfrase_dom"/>
</dbReference>
<feature type="binding site" evidence="12">
    <location>
        <position position="92"/>
    </location>
    <ligand>
        <name>UDP-N-acetyl-alpha-D-glucosamine</name>
        <dbReference type="ChEBI" id="CHEBI:57705"/>
    </ligand>
</feature>
<dbReference type="HAMAP" id="MF_00111">
    <property type="entry name" value="MurA"/>
    <property type="match status" value="1"/>
</dbReference>
<feature type="binding site" evidence="12">
    <location>
        <position position="330"/>
    </location>
    <ligand>
        <name>UDP-N-acetyl-alpha-D-glucosamine</name>
        <dbReference type="ChEBI" id="CHEBI:57705"/>
    </ligand>
</feature>
<protein>
    <recommendedName>
        <fullName evidence="12">UDP-N-acetylglucosamine 1-carboxyvinyltransferase</fullName>
        <ecNumber evidence="12">2.5.1.7</ecNumber>
    </recommendedName>
    <alternativeName>
        <fullName evidence="12">Enoylpyruvate transferase</fullName>
    </alternativeName>
    <alternativeName>
        <fullName evidence="12">UDP-N-acetylglucosamine enolpyruvyl transferase</fullName>
        <shortName evidence="12">EPT</shortName>
    </alternativeName>
</protein>
<evidence type="ECO:0000256" key="5">
    <source>
        <dbReference type="ARBA" id="ARBA00022679"/>
    </source>
</evidence>
<evidence type="ECO:0000313" key="14">
    <source>
        <dbReference type="EMBL" id="MBB2182712.1"/>
    </source>
</evidence>
<comment type="function">
    <text evidence="12">Cell wall formation. Adds enolpyruvyl to UDP-N-acetylglucosamine.</text>
</comment>
<feature type="domain" description="Enolpyruvate transferase" evidence="13">
    <location>
        <begin position="8"/>
        <end position="409"/>
    </location>
</feature>
<comment type="subcellular location">
    <subcellularLocation>
        <location evidence="1 12">Cytoplasm</location>
    </subcellularLocation>
</comment>
<dbReference type="GO" id="GO:0019277">
    <property type="term" value="P:UDP-N-acetylgalactosamine biosynthetic process"/>
    <property type="evidence" value="ECO:0007669"/>
    <property type="project" value="InterPro"/>
</dbReference>
<evidence type="ECO:0000256" key="3">
    <source>
        <dbReference type="ARBA" id="ARBA00022490"/>
    </source>
</evidence>
<dbReference type="GO" id="GO:0008760">
    <property type="term" value="F:UDP-N-acetylglucosamine 1-carboxyvinyltransferase activity"/>
    <property type="evidence" value="ECO:0007669"/>
    <property type="project" value="UniProtKB-UniRule"/>
</dbReference>
<dbReference type="InterPro" id="IPR013792">
    <property type="entry name" value="RNA3'P_cycl/enolpyr_Trfase_a/b"/>
</dbReference>
<keyword evidence="4 12" id="KW-0132">Cell division</keyword>
<dbReference type="GO" id="GO:0009252">
    <property type="term" value="P:peptidoglycan biosynthetic process"/>
    <property type="evidence" value="ECO:0007669"/>
    <property type="project" value="UniProtKB-UniRule"/>
</dbReference>
<dbReference type="PANTHER" id="PTHR43783">
    <property type="entry name" value="UDP-N-ACETYLGLUCOSAMINE 1-CARBOXYVINYLTRANSFERASE"/>
    <property type="match status" value="1"/>
</dbReference>
<dbReference type="NCBIfam" id="TIGR01072">
    <property type="entry name" value="murA"/>
    <property type="match status" value="1"/>
</dbReference>
<comment type="caution">
    <text evidence="12">Lacks conserved residue(s) required for the propagation of feature annotation.</text>
</comment>
<feature type="binding site" evidence="12">
    <location>
        <position position="308"/>
    </location>
    <ligand>
        <name>UDP-N-acetyl-alpha-D-glucosamine</name>
        <dbReference type="ChEBI" id="CHEBI:57705"/>
    </ligand>
</feature>
<feature type="active site" description="Proton donor" evidence="12">
    <location>
        <position position="116"/>
    </location>
</feature>
<evidence type="ECO:0000256" key="2">
    <source>
        <dbReference type="ARBA" id="ARBA00004752"/>
    </source>
</evidence>
<dbReference type="GO" id="GO:0071555">
    <property type="term" value="P:cell wall organization"/>
    <property type="evidence" value="ECO:0007669"/>
    <property type="project" value="UniProtKB-KW"/>
</dbReference>
<comment type="caution">
    <text evidence="14">The sequence shown here is derived from an EMBL/GenBank/DDBJ whole genome shotgun (WGS) entry which is preliminary data.</text>
</comment>
<dbReference type="InterPro" id="IPR036968">
    <property type="entry name" value="Enolpyruvate_Tfrase_sf"/>
</dbReference>
<keyword evidence="12" id="KW-0670">Pyruvate</keyword>
<dbReference type="EC" id="2.5.1.7" evidence="12"/>
<dbReference type="GO" id="GO:0051301">
    <property type="term" value="P:cell division"/>
    <property type="evidence" value="ECO:0007669"/>
    <property type="project" value="UniProtKB-KW"/>
</dbReference>
<dbReference type="InterPro" id="IPR050068">
    <property type="entry name" value="MurA_subfamily"/>
</dbReference>
<dbReference type="NCBIfam" id="NF006873">
    <property type="entry name" value="PRK09369.1"/>
    <property type="match status" value="1"/>
</dbReference>
<keyword evidence="8 12" id="KW-0131">Cell cycle</keyword>
<dbReference type="PANTHER" id="PTHR43783:SF1">
    <property type="entry name" value="UDP-N-ACETYLGLUCOSAMINE 1-CARBOXYVINYLTRANSFERASE"/>
    <property type="match status" value="1"/>
</dbReference>
<dbReference type="GO" id="GO:0008360">
    <property type="term" value="P:regulation of cell shape"/>
    <property type="evidence" value="ECO:0007669"/>
    <property type="project" value="UniProtKB-KW"/>
</dbReference>
<keyword evidence="3 12" id="KW-0963">Cytoplasm</keyword>
<reference evidence="14 15" key="1">
    <citation type="submission" date="2020-07" db="EMBL/GenBank/DDBJ databases">
        <title>Characterization and genome sequencing of isolate MD1, a novel member within the family Lachnospiraceae.</title>
        <authorList>
            <person name="Rettenmaier R."/>
            <person name="Di Bello L."/>
            <person name="Zinser C."/>
            <person name="Scheitz K."/>
            <person name="Liebl W."/>
            <person name="Zverlov V."/>
        </authorList>
    </citation>
    <scope>NUCLEOTIDE SEQUENCE [LARGE SCALE GENOMIC DNA]</scope>
    <source>
        <strain evidence="14 15">MD1</strain>
    </source>
</reference>
<evidence type="ECO:0000256" key="12">
    <source>
        <dbReference type="HAMAP-Rule" id="MF_00111"/>
    </source>
</evidence>
<keyword evidence="6 12" id="KW-0133">Cell shape</keyword>
<dbReference type="GO" id="GO:0005737">
    <property type="term" value="C:cytoplasm"/>
    <property type="evidence" value="ECO:0007669"/>
    <property type="project" value="UniProtKB-SubCell"/>
</dbReference>
<dbReference type="Gene3D" id="3.65.10.10">
    <property type="entry name" value="Enolpyruvate transferase domain"/>
    <property type="match status" value="2"/>
</dbReference>
<evidence type="ECO:0000256" key="9">
    <source>
        <dbReference type="ARBA" id="ARBA00023316"/>
    </source>
</evidence>
<dbReference type="CDD" id="cd01555">
    <property type="entry name" value="UdpNAET"/>
    <property type="match status" value="1"/>
</dbReference>
<name>A0A839K0K2_9FIRM</name>
<comment type="pathway">
    <text evidence="2 12">Cell wall biogenesis; peptidoglycan biosynthesis.</text>
</comment>
<keyword evidence="15" id="KW-1185">Reference proteome</keyword>
<keyword evidence="9 12" id="KW-0961">Cell wall biogenesis/degradation</keyword>
<evidence type="ECO:0000256" key="1">
    <source>
        <dbReference type="ARBA" id="ARBA00004496"/>
    </source>
</evidence>
<evidence type="ECO:0000256" key="8">
    <source>
        <dbReference type="ARBA" id="ARBA00023306"/>
    </source>
</evidence>
<evidence type="ECO:0000256" key="10">
    <source>
        <dbReference type="ARBA" id="ARBA00038367"/>
    </source>
</evidence>
<evidence type="ECO:0000256" key="7">
    <source>
        <dbReference type="ARBA" id="ARBA00022984"/>
    </source>
</evidence>
<proteinExistence type="inferred from homology"/>
<organism evidence="14 15">
    <name type="scientific">Variimorphobacter saccharofermentans</name>
    <dbReference type="NCBI Taxonomy" id="2755051"/>
    <lineage>
        <taxon>Bacteria</taxon>
        <taxon>Bacillati</taxon>
        <taxon>Bacillota</taxon>
        <taxon>Clostridia</taxon>
        <taxon>Lachnospirales</taxon>
        <taxon>Lachnospiraceae</taxon>
        <taxon>Variimorphobacter</taxon>
    </lineage>
</organism>
<evidence type="ECO:0000256" key="4">
    <source>
        <dbReference type="ARBA" id="ARBA00022618"/>
    </source>
</evidence>
<accession>A0A839K0K2</accession>
<evidence type="ECO:0000313" key="15">
    <source>
        <dbReference type="Proteomes" id="UP000574276"/>
    </source>
</evidence>
<dbReference type="Pfam" id="PF00275">
    <property type="entry name" value="EPSP_synthase"/>
    <property type="match status" value="1"/>
</dbReference>
<dbReference type="Proteomes" id="UP000574276">
    <property type="component" value="Unassembled WGS sequence"/>
</dbReference>
<dbReference type="RefSeq" id="WP_228352413.1">
    <property type="nucleotide sequence ID" value="NZ_JACEGA010000001.1"/>
</dbReference>
<evidence type="ECO:0000256" key="6">
    <source>
        <dbReference type="ARBA" id="ARBA00022960"/>
    </source>
</evidence>
<dbReference type="UniPathway" id="UPA00219"/>
<keyword evidence="7 12" id="KW-0573">Peptidoglycan synthesis</keyword>
<dbReference type="EMBL" id="JACEGA010000001">
    <property type="protein sequence ID" value="MBB2182712.1"/>
    <property type="molecule type" value="Genomic_DNA"/>
</dbReference>
<feature type="modified residue" description="2-(S-cysteinyl)pyruvic acid O-phosphothioketal" evidence="12">
    <location>
        <position position="116"/>
    </location>
</feature>
<comment type="catalytic activity">
    <reaction evidence="11 12">
        <text>phosphoenolpyruvate + UDP-N-acetyl-alpha-D-glucosamine = UDP-N-acetyl-3-O-(1-carboxyvinyl)-alpha-D-glucosamine + phosphate</text>
        <dbReference type="Rhea" id="RHEA:18681"/>
        <dbReference type="ChEBI" id="CHEBI:43474"/>
        <dbReference type="ChEBI" id="CHEBI:57705"/>
        <dbReference type="ChEBI" id="CHEBI:58702"/>
        <dbReference type="ChEBI" id="CHEBI:68483"/>
        <dbReference type="EC" id="2.5.1.7"/>
    </reaction>
</comment>
<dbReference type="AlphaFoldDB" id="A0A839K0K2"/>
<dbReference type="InterPro" id="IPR005750">
    <property type="entry name" value="UDP_GlcNAc_COvinyl_MurA"/>
</dbReference>
<evidence type="ECO:0000256" key="11">
    <source>
        <dbReference type="ARBA" id="ARBA00047527"/>
    </source>
</evidence>
<feature type="binding site" evidence="12">
    <location>
        <begin position="22"/>
        <end position="23"/>
    </location>
    <ligand>
        <name>phosphoenolpyruvate</name>
        <dbReference type="ChEBI" id="CHEBI:58702"/>
    </ligand>
</feature>
<evidence type="ECO:0000259" key="13">
    <source>
        <dbReference type="Pfam" id="PF00275"/>
    </source>
</evidence>